<accession>A0A9D4D6N2</accession>
<dbReference type="Proteomes" id="UP000828390">
    <property type="component" value="Unassembled WGS sequence"/>
</dbReference>
<keyword evidence="3" id="KW-1185">Reference proteome</keyword>
<dbReference type="EMBL" id="JAIWYP010000011">
    <property type="protein sequence ID" value="KAH3739154.1"/>
    <property type="molecule type" value="Genomic_DNA"/>
</dbReference>
<reference evidence="2" key="1">
    <citation type="journal article" date="2019" name="bioRxiv">
        <title>The Genome of the Zebra Mussel, Dreissena polymorpha: A Resource for Invasive Species Research.</title>
        <authorList>
            <person name="McCartney M.A."/>
            <person name="Auch B."/>
            <person name="Kono T."/>
            <person name="Mallez S."/>
            <person name="Zhang Y."/>
            <person name="Obille A."/>
            <person name="Becker A."/>
            <person name="Abrahante J.E."/>
            <person name="Garbe J."/>
            <person name="Badalamenti J.P."/>
            <person name="Herman A."/>
            <person name="Mangelson H."/>
            <person name="Liachko I."/>
            <person name="Sullivan S."/>
            <person name="Sone E.D."/>
            <person name="Koren S."/>
            <person name="Silverstein K.A.T."/>
            <person name="Beckman K.B."/>
            <person name="Gohl D.M."/>
        </authorList>
    </citation>
    <scope>NUCLEOTIDE SEQUENCE</scope>
    <source>
        <strain evidence="2">Duluth1</strain>
        <tissue evidence="2">Whole animal</tissue>
    </source>
</reference>
<sequence>MIGKAATPRCFRNTDVSRLPVMWRHNKKAWMTSALFTEWVQLFNQRMRRAR</sequence>
<proteinExistence type="predicted"/>
<dbReference type="InterPro" id="IPR004875">
    <property type="entry name" value="DDE_SF_endonuclease_dom"/>
</dbReference>
<feature type="domain" description="DDE-1" evidence="1">
    <location>
        <begin position="2"/>
        <end position="48"/>
    </location>
</feature>
<dbReference type="AlphaFoldDB" id="A0A9D4D6N2"/>
<dbReference type="GO" id="GO:0003676">
    <property type="term" value="F:nucleic acid binding"/>
    <property type="evidence" value="ECO:0007669"/>
    <property type="project" value="InterPro"/>
</dbReference>
<comment type="caution">
    <text evidence="2">The sequence shown here is derived from an EMBL/GenBank/DDBJ whole genome shotgun (WGS) entry which is preliminary data.</text>
</comment>
<protein>
    <recommendedName>
        <fullName evidence="1">DDE-1 domain-containing protein</fullName>
    </recommendedName>
</protein>
<name>A0A9D4D6N2_DREPO</name>
<evidence type="ECO:0000313" key="2">
    <source>
        <dbReference type="EMBL" id="KAH3739154.1"/>
    </source>
</evidence>
<gene>
    <name evidence="2" type="ORF">DPMN_045801</name>
</gene>
<reference evidence="2" key="2">
    <citation type="submission" date="2020-11" db="EMBL/GenBank/DDBJ databases">
        <authorList>
            <person name="McCartney M.A."/>
            <person name="Auch B."/>
            <person name="Kono T."/>
            <person name="Mallez S."/>
            <person name="Becker A."/>
            <person name="Gohl D.M."/>
            <person name="Silverstein K.A.T."/>
            <person name="Koren S."/>
            <person name="Bechman K.B."/>
            <person name="Herman A."/>
            <person name="Abrahante J.E."/>
            <person name="Garbe J."/>
        </authorList>
    </citation>
    <scope>NUCLEOTIDE SEQUENCE</scope>
    <source>
        <strain evidence="2">Duluth1</strain>
        <tissue evidence="2">Whole animal</tissue>
    </source>
</reference>
<evidence type="ECO:0000259" key="1">
    <source>
        <dbReference type="Pfam" id="PF03184"/>
    </source>
</evidence>
<dbReference type="Pfam" id="PF03184">
    <property type="entry name" value="DDE_1"/>
    <property type="match status" value="1"/>
</dbReference>
<organism evidence="2 3">
    <name type="scientific">Dreissena polymorpha</name>
    <name type="common">Zebra mussel</name>
    <name type="synonym">Mytilus polymorpha</name>
    <dbReference type="NCBI Taxonomy" id="45954"/>
    <lineage>
        <taxon>Eukaryota</taxon>
        <taxon>Metazoa</taxon>
        <taxon>Spiralia</taxon>
        <taxon>Lophotrochozoa</taxon>
        <taxon>Mollusca</taxon>
        <taxon>Bivalvia</taxon>
        <taxon>Autobranchia</taxon>
        <taxon>Heteroconchia</taxon>
        <taxon>Euheterodonta</taxon>
        <taxon>Imparidentia</taxon>
        <taxon>Neoheterodontei</taxon>
        <taxon>Myida</taxon>
        <taxon>Dreissenoidea</taxon>
        <taxon>Dreissenidae</taxon>
        <taxon>Dreissena</taxon>
    </lineage>
</organism>
<evidence type="ECO:0000313" key="3">
    <source>
        <dbReference type="Proteomes" id="UP000828390"/>
    </source>
</evidence>